<organism evidence="2 3">
    <name type="scientific">Kribbella solani</name>
    <dbReference type="NCBI Taxonomy" id="236067"/>
    <lineage>
        <taxon>Bacteria</taxon>
        <taxon>Bacillati</taxon>
        <taxon>Actinomycetota</taxon>
        <taxon>Actinomycetes</taxon>
        <taxon>Propionibacteriales</taxon>
        <taxon>Kribbellaceae</taxon>
        <taxon>Kribbella</taxon>
    </lineage>
</organism>
<dbReference type="AlphaFoldDB" id="A0A841DLT2"/>
<sequence>MRHFNTPPEWPEPPRRGWRPPRRWQPPENWPAAPAGWAFWVDKHGRAVRGPIGRYGGPGRVAALGIVAVPVGLHDGDRAGITERWYDSANGCTDLHERADYGDDRCADA</sequence>
<protein>
    <submittedName>
        <fullName evidence="2">Uncharacterized protein</fullName>
    </submittedName>
</protein>
<evidence type="ECO:0000256" key="1">
    <source>
        <dbReference type="SAM" id="MobiDB-lite"/>
    </source>
</evidence>
<proteinExistence type="predicted"/>
<dbReference type="RefSeq" id="WP_184831842.1">
    <property type="nucleotide sequence ID" value="NZ_BAAAVN010000011.1"/>
</dbReference>
<accession>A0A841DLT2</accession>
<name>A0A841DLT2_9ACTN</name>
<keyword evidence="3" id="KW-1185">Reference proteome</keyword>
<gene>
    <name evidence="2" type="ORF">HDA44_001077</name>
</gene>
<evidence type="ECO:0000313" key="2">
    <source>
        <dbReference type="EMBL" id="MBB5977736.1"/>
    </source>
</evidence>
<dbReference type="Proteomes" id="UP000558997">
    <property type="component" value="Unassembled WGS sequence"/>
</dbReference>
<feature type="region of interest" description="Disordered" evidence="1">
    <location>
        <begin position="1"/>
        <end position="29"/>
    </location>
</feature>
<dbReference type="EMBL" id="JACHNF010000001">
    <property type="protein sequence ID" value="MBB5977736.1"/>
    <property type="molecule type" value="Genomic_DNA"/>
</dbReference>
<reference evidence="2 3" key="1">
    <citation type="submission" date="2020-08" db="EMBL/GenBank/DDBJ databases">
        <title>Sequencing the genomes of 1000 actinobacteria strains.</title>
        <authorList>
            <person name="Klenk H.-P."/>
        </authorList>
    </citation>
    <scope>NUCLEOTIDE SEQUENCE [LARGE SCALE GENOMIC DNA]</scope>
    <source>
        <strain evidence="2 3">DSM 17294</strain>
    </source>
</reference>
<evidence type="ECO:0000313" key="3">
    <source>
        <dbReference type="Proteomes" id="UP000558997"/>
    </source>
</evidence>
<comment type="caution">
    <text evidence="2">The sequence shown here is derived from an EMBL/GenBank/DDBJ whole genome shotgun (WGS) entry which is preliminary data.</text>
</comment>